<sequence length="109" mass="11080">MTTGDGADPAAVATAFGARVDVTRPAGDAGFFVVTPAPGNRGDDGARAAFERVLLEAVGGRDAVFLAEGDAYLVYADFAAAESLRDRPAVAHVGGVSVDMERLRSALGV</sequence>
<keyword evidence="2" id="KW-1185">Reference proteome</keyword>
<protein>
    <submittedName>
        <fullName evidence="1">Uncharacterized protein</fullName>
    </submittedName>
</protein>
<organism evidence="1 2">
    <name type="scientific">Halobaculum litoreum</name>
    <dbReference type="NCBI Taxonomy" id="3031998"/>
    <lineage>
        <taxon>Archaea</taxon>
        <taxon>Methanobacteriati</taxon>
        <taxon>Methanobacteriota</taxon>
        <taxon>Stenosarchaea group</taxon>
        <taxon>Halobacteria</taxon>
        <taxon>Halobacteriales</taxon>
        <taxon>Haloferacaceae</taxon>
        <taxon>Halobaculum</taxon>
    </lineage>
</organism>
<dbReference type="GeneID" id="81121374"/>
<evidence type="ECO:0000313" key="1">
    <source>
        <dbReference type="EMBL" id="MFC7136833.1"/>
    </source>
</evidence>
<proteinExistence type="predicted"/>
<name>A0ABD5XNU0_9EURY</name>
<comment type="caution">
    <text evidence="1">The sequence shown here is derived from an EMBL/GenBank/DDBJ whole genome shotgun (WGS) entry which is preliminary data.</text>
</comment>
<dbReference type="EMBL" id="JBHSZG010000001">
    <property type="protein sequence ID" value="MFC7136833.1"/>
    <property type="molecule type" value="Genomic_DNA"/>
</dbReference>
<gene>
    <name evidence="1" type="ORF">ACFQRB_10700</name>
</gene>
<dbReference type="RefSeq" id="WP_284014159.1">
    <property type="nucleotide sequence ID" value="NZ_CP126156.1"/>
</dbReference>
<evidence type="ECO:0000313" key="2">
    <source>
        <dbReference type="Proteomes" id="UP001596368"/>
    </source>
</evidence>
<reference evidence="1 2" key="1">
    <citation type="journal article" date="2019" name="Int. J. Syst. Evol. Microbiol.">
        <title>The Global Catalogue of Microorganisms (GCM) 10K type strain sequencing project: providing services to taxonomists for standard genome sequencing and annotation.</title>
        <authorList>
            <consortium name="The Broad Institute Genomics Platform"/>
            <consortium name="The Broad Institute Genome Sequencing Center for Infectious Disease"/>
            <person name="Wu L."/>
            <person name="Ma J."/>
        </authorList>
    </citation>
    <scope>NUCLEOTIDE SEQUENCE [LARGE SCALE GENOMIC DNA]</scope>
    <source>
        <strain evidence="1 2">DT92</strain>
    </source>
</reference>
<dbReference type="Proteomes" id="UP001596368">
    <property type="component" value="Unassembled WGS sequence"/>
</dbReference>
<accession>A0ABD5XNU0</accession>
<dbReference type="AlphaFoldDB" id="A0ABD5XNU0"/>